<feature type="transmembrane region" description="Helical" evidence="1">
    <location>
        <begin position="12"/>
        <end position="33"/>
    </location>
</feature>
<organism evidence="2 3">
    <name type="scientific">Corallococcus exiguus</name>
    <dbReference type="NCBI Taxonomy" id="83462"/>
    <lineage>
        <taxon>Bacteria</taxon>
        <taxon>Pseudomonadati</taxon>
        <taxon>Myxococcota</taxon>
        <taxon>Myxococcia</taxon>
        <taxon>Myxococcales</taxon>
        <taxon>Cystobacterineae</taxon>
        <taxon>Myxococcaceae</taxon>
        <taxon>Corallococcus</taxon>
    </lineage>
</organism>
<dbReference type="Proteomes" id="UP000537825">
    <property type="component" value="Unassembled WGS sequence"/>
</dbReference>
<keyword evidence="1" id="KW-0812">Transmembrane</keyword>
<proteinExistence type="predicted"/>
<sequence length="236" mass="25238">MIRLIRPIIDGNALEALAIFVVVLVVWWVFSLLTAHTTGHARPEPDDPSGSPGYAKVALGLLAAALVLWGLFALSDSDGPPAPEGGLLHVVATGPQPDRDIVLRVDDQPVAPVLHADHHLAFPVPSGRHAVFLKDLSVDSSRDFEVDIREGEALVLSVHPDLCPVQIDMSALTYGQPARSTRTPLDGVYIRTLPVVDVFTQTESPIWLPRGAVLSFNELPDSLSPGSSASILIPLP</sequence>
<evidence type="ECO:0000313" key="3">
    <source>
        <dbReference type="Proteomes" id="UP000537825"/>
    </source>
</evidence>
<evidence type="ECO:0000313" key="2">
    <source>
        <dbReference type="EMBL" id="NBC46099.1"/>
    </source>
</evidence>
<dbReference type="RefSeq" id="WP_139919512.1">
    <property type="nucleotide sequence ID" value="NZ_CBCSLE010000131.1"/>
</dbReference>
<protein>
    <submittedName>
        <fullName evidence="2">Uncharacterized protein</fullName>
    </submittedName>
</protein>
<keyword evidence="3" id="KW-1185">Reference proteome</keyword>
<keyword evidence="1" id="KW-0472">Membrane</keyword>
<dbReference type="EMBL" id="JAAAPK010000018">
    <property type="protein sequence ID" value="NBC46099.1"/>
    <property type="molecule type" value="Genomic_DNA"/>
</dbReference>
<comment type="caution">
    <text evidence="2">The sequence shown here is derived from an EMBL/GenBank/DDBJ whole genome shotgun (WGS) entry which is preliminary data.</text>
</comment>
<dbReference type="AlphaFoldDB" id="A0A7X4YK20"/>
<evidence type="ECO:0000256" key="1">
    <source>
        <dbReference type="SAM" id="Phobius"/>
    </source>
</evidence>
<accession>A0A7X4YK20</accession>
<reference evidence="2 3" key="1">
    <citation type="submission" date="2020-01" db="EMBL/GenBank/DDBJ databases">
        <title>The draft genome sequence of Corallococcus exiguus DSM 14696.</title>
        <authorList>
            <person name="Zhang X."/>
            <person name="Zhu H."/>
        </authorList>
    </citation>
    <scope>NUCLEOTIDE SEQUENCE [LARGE SCALE GENOMIC DNA]</scope>
    <source>
        <strain evidence="2 3">DSM 14696</strain>
    </source>
</reference>
<name>A0A7X4YK20_9BACT</name>
<keyword evidence="1" id="KW-1133">Transmembrane helix</keyword>
<gene>
    <name evidence="2" type="ORF">GTZ93_40570</name>
</gene>
<feature type="transmembrane region" description="Helical" evidence="1">
    <location>
        <begin position="53"/>
        <end position="74"/>
    </location>
</feature>